<comment type="cofactor">
    <cofactor evidence="2">
        <name>Mg(2+)</name>
        <dbReference type="ChEBI" id="CHEBI:18420"/>
    </cofactor>
</comment>
<evidence type="ECO:0000313" key="3">
    <source>
        <dbReference type="EMBL" id="QGG79301.1"/>
    </source>
</evidence>
<keyword evidence="1 2" id="KW-0547">Nucleotide-binding</keyword>
<comment type="catalytic activity">
    <reaction evidence="2">
        <text>(6S)-5-formyl-5,6,7,8-tetrahydrofolate + ATP = (6R)-5,10-methenyltetrahydrofolate + ADP + phosphate</text>
        <dbReference type="Rhea" id="RHEA:10488"/>
        <dbReference type="ChEBI" id="CHEBI:30616"/>
        <dbReference type="ChEBI" id="CHEBI:43474"/>
        <dbReference type="ChEBI" id="CHEBI:57455"/>
        <dbReference type="ChEBI" id="CHEBI:57457"/>
        <dbReference type="ChEBI" id="CHEBI:456216"/>
        <dbReference type="EC" id="6.3.3.2"/>
    </reaction>
</comment>
<proteinExistence type="inferred from homology"/>
<keyword evidence="2" id="KW-0460">Magnesium</keyword>
<comment type="similarity">
    <text evidence="2">Belongs to the 5-formyltetrahydrofolate cyclo-ligase family.</text>
</comment>
<organism evidence="3 4">
    <name type="scientific">Litorivicinus lipolyticus</name>
    <dbReference type="NCBI Taxonomy" id="418701"/>
    <lineage>
        <taxon>Bacteria</taxon>
        <taxon>Pseudomonadati</taxon>
        <taxon>Pseudomonadota</taxon>
        <taxon>Gammaproteobacteria</taxon>
        <taxon>Oceanospirillales</taxon>
        <taxon>Litorivicinaceae</taxon>
        <taxon>Litorivicinus</taxon>
    </lineage>
</organism>
<evidence type="ECO:0000256" key="2">
    <source>
        <dbReference type="RuleBase" id="RU361279"/>
    </source>
</evidence>
<feature type="binding site" evidence="1">
    <location>
        <position position="45"/>
    </location>
    <ligand>
        <name>substrate</name>
    </ligand>
</feature>
<dbReference type="GO" id="GO:0046872">
    <property type="term" value="F:metal ion binding"/>
    <property type="evidence" value="ECO:0007669"/>
    <property type="project" value="UniProtKB-KW"/>
</dbReference>
<dbReference type="RefSeq" id="WP_153712805.1">
    <property type="nucleotide sequence ID" value="NZ_CP045871.1"/>
</dbReference>
<dbReference type="Proteomes" id="UP000388235">
    <property type="component" value="Chromosome"/>
</dbReference>
<dbReference type="SUPFAM" id="SSF100950">
    <property type="entry name" value="NagB/RpiA/CoA transferase-like"/>
    <property type="match status" value="1"/>
</dbReference>
<dbReference type="NCBIfam" id="TIGR02727">
    <property type="entry name" value="MTHFS_bact"/>
    <property type="match status" value="1"/>
</dbReference>
<name>A0A5Q2QAJ7_9GAMM</name>
<dbReference type="PIRSF" id="PIRSF006806">
    <property type="entry name" value="FTHF_cligase"/>
    <property type="match status" value="1"/>
</dbReference>
<dbReference type="KEGG" id="llp:GH975_01470"/>
<feature type="binding site" evidence="1">
    <location>
        <begin position="119"/>
        <end position="127"/>
    </location>
    <ligand>
        <name>ATP</name>
        <dbReference type="ChEBI" id="CHEBI:30616"/>
    </ligand>
</feature>
<dbReference type="GO" id="GO:0030272">
    <property type="term" value="F:5-formyltetrahydrofolate cyclo-ligase activity"/>
    <property type="evidence" value="ECO:0007669"/>
    <property type="project" value="UniProtKB-EC"/>
</dbReference>
<dbReference type="EMBL" id="CP045871">
    <property type="protein sequence ID" value="QGG79301.1"/>
    <property type="molecule type" value="Genomic_DNA"/>
</dbReference>
<gene>
    <name evidence="3" type="ORF">GH975_01470</name>
</gene>
<dbReference type="OrthoDB" id="9801938at2"/>
<dbReference type="GO" id="GO:0005524">
    <property type="term" value="F:ATP binding"/>
    <property type="evidence" value="ECO:0007669"/>
    <property type="project" value="UniProtKB-KW"/>
</dbReference>
<protein>
    <recommendedName>
        <fullName evidence="2">5-formyltetrahydrofolate cyclo-ligase</fullName>
        <ecNumber evidence="2">6.3.3.2</ecNumber>
    </recommendedName>
</protein>
<dbReference type="InterPro" id="IPR002698">
    <property type="entry name" value="FTHF_cligase"/>
</dbReference>
<dbReference type="Pfam" id="PF01812">
    <property type="entry name" value="5-FTHF_cyc-lig"/>
    <property type="match status" value="1"/>
</dbReference>
<dbReference type="InterPro" id="IPR037171">
    <property type="entry name" value="NagB/RpiA_transferase-like"/>
</dbReference>
<keyword evidence="3" id="KW-0436">Ligase</keyword>
<dbReference type="EC" id="6.3.3.2" evidence="2"/>
<keyword evidence="4" id="KW-1185">Reference proteome</keyword>
<dbReference type="InterPro" id="IPR024185">
    <property type="entry name" value="FTHF_cligase-like_sf"/>
</dbReference>
<keyword evidence="2" id="KW-0479">Metal-binding</keyword>
<accession>A0A5Q2QAJ7</accession>
<feature type="binding site" evidence="1">
    <location>
        <position position="50"/>
    </location>
    <ligand>
        <name>substrate</name>
    </ligand>
</feature>
<dbReference type="Gene3D" id="3.40.50.10420">
    <property type="entry name" value="NagB/RpiA/CoA transferase-like"/>
    <property type="match status" value="1"/>
</dbReference>
<sequence length="173" mass="18900">MLTPVQARSLGLNRRRQLAPARRAVYNAQLQSLTASLPGRVAAYLALPDEAAPWCFAKTAYLPVIQPDQTLKFRRYRHGDPLERGALGISVPSSGPLLDVADMDWVLVPLTAIDGVGVRTGLGGGFYDRTLLNTPQSRRVGVAYPGQRVDRIAAQPWDVPLGRLVTPAGWTRF</sequence>
<keyword evidence="1 2" id="KW-0067">ATP-binding</keyword>
<evidence type="ECO:0000313" key="4">
    <source>
        <dbReference type="Proteomes" id="UP000388235"/>
    </source>
</evidence>
<evidence type="ECO:0000256" key="1">
    <source>
        <dbReference type="PIRSR" id="PIRSR006806-1"/>
    </source>
</evidence>
<dbReference type="AlphaFoldDB" id="A0A5Q2QAJ7"/>
<reference evidence="3 4" key="1">
    <citation type="submission" date="2019-11" db="EMBL/GenBank/DDBJ databases">
        <authorList>
            <person name="Khan S.A."/>
            <person name="Jeon C.O."/>
            <person name="Chun B.H."/>
        </authorList>
    </citation>
    <scope>NUCLEOTIDE SEQUENCE [LARGE SCALE GENOMIC DNA]</scope>
    <source>
        <strain evidence="3 4">IMCC 1097</strain>
    </source>
</reference>